<gene>
    <name evidence="2" type="ORF">H2200_000901</name>
</gene>
<dbReference type="Proteomes" id="UP001172673">
    <property type="component" value="Unassembled WGS sequence"/>
</dbReference>
<dbReference type="Gene3D" id="3.40.630.30">
    <property type="match status" value="1"/>
</dbReference>
<organism evidence="2 3">
    <name type="scientific">Cladophialophora chaetospira</name>
    <dbReference type="NCBI Taxonomy" id="386627"/>
    <lineage>
        <taxon>Eukaryota</taxon>
        <taxon>Fungi</taxon>
        <taxon>Dikarya</taxon>
        <taxon>Ascomycota</taxon>
        <taxon>Pezizomycotina</taxon>
        <taxon>Eurotiomycetes</taxon>
        <taxon>Chaetothyriomycetidae</taxon>
        <taxon>Chaetothyriales</taxon>
        <taxon>Herpotrichiellaceae</taxon>
        <taxon>Cladophialophora</taxon>
    </lineage>
</organism>
<sequence>MTSFIVAPVVETDFDCLLKYTDEEGGTLAAPFLFSSWPASDPASTAHRNAWSVEQQRWQFHNDPTAKFMKVEDTSTGEIVSLARWHRYSDGYPQEDGYTEVDVFAPPGTTPKFPTGINGPLHAGFLTEACRRRADYVKPGVCWILTTLITREKWRRQGAGGLLLQWGLKKAAEEGAPAYIEALPTAIQTYNRHGFKHFQDTKVDCTPWGLDGEFTFAIMRKDP</sequence>
<dbReference type="SUPFAM" id="SSF55729">
    <property type="entry name" value="Acyl-CoA N-acyltransferases (Nat)"/>
    <property type="match status" value="1"/>
</dbReference>
<proteinExistence type="predicted"/>
<dbReference type="CDD" id="cd04301">
    <property type="entry name" value="NAT_SF"/>
    <property type="match status" value="1"/>
</dbReference>
<keyword evidence="3" id="KW-1185">Reference proteome</keyword>
<evidence type="ECO:0000313" key="3">
    <source>
        <dbReference type="Proteomes" id="UP001172673"/>
    </source>
</evidence>
<dbReference type="PANTHER" id="PTHR42791:SF14">
    <property type="entry name" value="N-ACETYLTRANSFERASE DOMAIN-CONTAINING PROTEIN"/>
    <property type="match status" value="1"/>
</dbReference>
<name>A0AA38XPB3_9EURO</name>
<dbReference type="EMBL" id="JAPDRK010000001">
    <property type="protein sequence ID" value="KAJ9617180.1"/>
    <property type="molecule type" value="Genomic_DNA"/>
</dbReference>
<dbReference type="InterPro" id="IPR000182">
    <property type="entry name" value="GNAT_dom"/>
</dbReference>
<dbReference type="InterPro" id="IPR052523">
    <property type="entry name" value="Trichothecene_AcTrans"/>
</dbReference>
<evidence type="ECO:0000259" key="1">
    <source>
        <dbReference type="PROSITE" id="PS51186"/>
    </source>
</evidence>
<dbReference type="PROSITE" id="PS51186">
    <property type="entry name" value="GNAT"/>
    <property type="match status" value="1"/>
</dbReference>
<protein>
    <recommendedName>
        <fullName evidence="1">N-acetyltransferase domain-containing protein</fullName>
    </recommendedName>
</protein>
<evidence type="ECO:0000313" key="2">
    <source>
        <dbReference type="EMBL" id="KAJ9617180.1"/>
    </source>
</evidence>
<dbReference type="AlphaFoldDB" id="A0AA38XPB3"/>
<reference evidence="2" key="1">
    <citation type="submission" date="2022-10" db="EMBL/GenBank/DDBJ databases">
        <title>Culturing micro-colonial fungi from biological soil crusts in the Mojave desert and describing Neophaeococcomyces mojavensis, and introducing the new genera and species Taxawa tesnikishii.</title>
        <authorList>
            <person name="Kurbessoian T."/>
            <person name="Stajich J.E."/>
        </authorList>
    </citation>
    <scope>NUCLEOTIDE SEQUENCE</scope>
    <source>
        <strain evidence="2">TK_41</strain>
    </source>
</reference>
<dbReference type="InterPro" id="IPR016181">
    <property type="entry name" value="Acyl_CoA_acyltransferase"/>
</dbReference>
<comment type="caution">
    <text evidence="2">The sequence shown here is derived from an EMBL/GenBank/DDBJ whole genome shotgun (WGS) entry which is preliminary data.</text>
</comment>
<dbReference type="GO" id="GO:0016747">
    <property type="term" value="F:acyltransferase activity, transferring groups other than amino-acyl groups"/>
    <property type="evidence" value="ECO:0007669"/>
    <property type="project" value="InterPro"/>
</dbReference>
<feature type="domain" description="N-acetyltransferase" evidence="1">
    <location>
        <begin position="69"/>
        <end position="213"/>
    </location>
</feature>
<accession>A0AA38XPB3</accession>
<dbReference type="Pfam" id="PF00583">
    <property type="entry name" value="Acetyltransf_1"/>
    <property type="match status" value="1"/>
</dbReference>
<dbReference type="PANTHER" id="PTHR42791">
    <property type="entry name" value="GNAT FAMILY ACETYLTRANSFERASE"/>
    <property type="match status" value="1"/>
</dbReference>